<dbReference type="AlphaFoldDB" id="A0AAF3F723"/>
<keyword evidence="1" id="KW-0808">Transferase</keyword>
<evidence type="ECO:0000313" key="6">
    <source>
        <dbReference type="Proteomes" id="UP000887575"/>
    </source>
</evidence>
<dbReference type="PANTHER" id="PTHR44329">
    <property type="entry name" value="SERINE/THREONINE-PROTEIN KINASE TNNI3K-RELATED"/>
    <property type="match status" value="1"/>
</dbReference>
<dbReference type="SUPFAM" id="SSF56112">
    <property type="entry name" value="Protein kinase-like (PK-like)"/>
    <property type="match status" value="1"/>
</dbReference>
<dbReference type="InterPro" id="IPR000719">
    <property type="entry name" value="Prot_kinase_dom"/>
</dbReference>
<keyword evidence="6" id="KW-1185">Reference proteome</keyword>
<dbReference type="InterPro" id="IPR011009">
    <property type="entry name" value="Kinase-like_dom_sf"/>
</dbReference>
<accession>A0AAF3F723</accession>
<keyword evidence="3" id="KW-0418">Kinase</keyword>
<dbReference type="InterPro" id="IPR051681">
    <property type="entry name" value="Ser/Thr_Kinases-Pseudokinases"/>
</dbReference>
<dbReference type="Pfam" id="PF00069">
    <property type="entry name" value="Pkinase"/>
    <property type="match status" value="1"/>
</dbReference>
<evidence type="ECO:0000259" key="5">
    <source>
        <dbReference type="PROSITE" id="PS50011"/>
    </source>
</evidence>
<evidence type="ECO:0000256" key="4">
    <source>
        <dbReference type="ARBA" id="ARBA00022840"/>
    </source>
</evidence>
<evidence type="ECO:0000256" key="2">
    <source>
        <dbReference type="ARBA" id="ARBA00022741"/>
    </source>
</evidence>
<feature type="domain" description="Protein kinase" evidence="5">
    <location>
        <begin position="1"/>
        <end position="201"/>
    </location>
</feature>
<organism evidence="6 7">
    <name type="scientific">Mesorhabditis belari</name>
    <dbReference type="NCBI Taxonomy" id="2138241"/>
    <lineage>
        <taxon>Eukaryota</taxon>
        <taxon>Metazoa</taxon>
        <taxon>Ecdysozoa</taxon>
        <taxon>Nematoda</taxon>
        <taxon>Chromadorea</taxon>
        <taxon>Rhabditida</taxon>
        <taxon>Rhabditina</taxon>
        <taxon>Rhabditomorpha</taxon>
        <taxon>Rhabditoidea</taxon>
        <taxon>Rhabditidae</taxon>
        <taxon>Mesorhabditinae</taxon>
        <taxon>Mesorhabditis</taxon>
    </lineage>
</organism>
<evidence type="ECO:0000256" key="1">
    <source>
        <dbReference type="ARBA" id="ARBA00022679"/>
    </source>
</evidence>
<dbReference type="WBParaSite" id="MBELARI_LOCUS2724">
    <property type="protein sequence ID" value="MBELARI_LOCUS2724"/>
    <property type="gene ID" value="MBELARI_LOCUS2724"/>
</dbReference>
<sequence>MSRSSTNRKRKAIIEKSIDNFGDDGEKTFVGHGGFGDREAFKKECATLEKLRHPNIVAYIRSRNVSDGGQQMLAIVMEFCEKGSLRQVLFDAKIIYSMRTVLTWSKQLFSVLTYLKQNDVIHRDIKPDNILVTKNFLLKVGDFGSIKLKADSCSGTFVGTLRYMSPPRAGEPVGRKDHFMSSHRNDVYSLGLVLWEIVEQR</sequence>
<dbReference type="SMART" id="SM00220">
    <property type="entry name" value="S_TKc"/>
    <property type="match status" value="1"/>
</dbReference>
<keyword evidence="4" id="KW-0067">ATP-binding</keyword>
<dbReference type="GO" id="GO:0005524">
    <property type="term" value="F:ATP binding"/>
    <property type="evidence" value="ECO:0007669"/>
    <property type="project" value="UniProtKB-KW"/>
</dbReference>
<protein>
    <recommendedName>
        <fullName evidence="5">Protein kinase domain-containing protein</fullName>
    </recommendedName>
</protein>
<evidence type="ECO:0000313" key="7">
    <source>
        <dbReference type="WBParaSite" id="MBELARI_LOCUS2724"/>
    </source>
</evidence>
<name>A0AAF3F723_9BILA</name>
<keyword evidence="2" id="KW-0547">Nucleotide-binding</keyword>
<evidence type="ECO:0000256" key="3">
    <source>
        <dbReference type="ARBA" id="ARBA00022777"/>
    </source>
</evidence>
<dbReference type="PROSITE" id="PS00108">
    <property type="entry name" value="PROTEIN_KINASE_ST"/>
    <property type="match status" value="1"/>
</dbReference>
<dbReference type="PANTHER" id="PTHR44329:SF288">
    <property type="entry name" value="MITOGEN-ACTIVATED PROTEIN KINASE KINASE KINASE 20"/>
    <property type="match status" value="1"/>
</dbReference>
<dbReference type="InterPro" id="IPR008271">
    <property type="entry name" value="Ser/Thr_kinase_AS"/>
</dbReference>
<dbReference type="Gene3D" id="1.10.510.10">
    <property type="entry name" value="Transferase(Phosphotransferase) domain 1"/>
    <property type="match status" value="1"/>
</dbReference>
<proteinExistence type="predicted"/>
<dbReference type="PRINTS" id="PR00109">
    <property type="entry name" value="TYRKINASE"/>
</dbReference>
<dbReference type="Proteomes" id="UP000887575">
    <property type="component" value="Unassembled WGS sequence"/>
</dbReference>
<dbReference type="GO" id="GO:0006950">
    <property type="term" value="P:response to stress"/>
    <property type="evidence" value="ECO:0007669"/>
    <property type="project" value="UniProtKB-ARBA"/>
</dbReference>
<reference evidence="7" key="1">
    <citation type="submission" date="2024-02" db="UniProtKB">
        <authorList>
            <consortium name="WormBaseParasite"/>
        </authorList>
    </citation>
    <scope>IDENTIFICATION</scope>
</reference>
<dbReference type="InterPro" id="IPR001245">
    <property type="entry name" value="Ser-Thr/Tyr_kinase_cat_dom"/>
</dbReference>
<dbReference type="PROSITE" id="PS50011">
    <property type="entry name" value="PROTEIN_KINASE_DOM"/>
    <property type="match status" value="1"/>
</dbReference>
<dbReference type="GO" id="GO:0004674">
    <property type="term" value="F:protein serine/threonine kinase activity"/>
    <property type="evidence" value="ECO:0007669"/>
    <property type="project" value="TreeGrafter"/>
</dbReference>